<evidence type="ECO:0000256" key="1">
    <source>
        <dbReference type="ARBA" id="ARBA00006226"/>
    </source>
</evidence>
<name>A0A3E0HBV7_9PSEU</name>
<protein>
    <submittedName>
        <fullName evidence="3">mRNA-degrading endonuclease RelE of RelBE toxin-antitoxin system</fullName>
    </submittedName>
</protein>
<accession>A0A3E0HBV7</accession>
<dbReference type="AlphaFoldDB" id="A0A3E0HBV7"/>
<gene>
    <name evidence="3" type="ORF">BCF44_111188</name>
</gene>
<dbReference type="InterPro" id="IPR035093">
    <property type="entry name" value="RelE/ParE_toxin_dom_sf"/>
</dbReference>
<organism evidence="3 4">
    <name type="scientific">Kutzneria buriramensis</name>
    <dbReference type="NCBI Taxonomy" id="1045776"/>
    <lineage>
        <taxon>Bacteria</taxon>
        <taxon>Bacillati</taxon>
        <taxon>Actinomycetota</taxon>
        <taxon>Actinomycetes</taxon>
        <taxon>Pseudonocardiales</taxon>
        <taxon>Pseudonocardiaceae</taxon>
        <taxon>Kutzneria</taxon>
    </lineage>
</organism>
<sequence>MNEAPCQVAVAPGARRTLQRLPEKIAAACVEFILGPLAENPHRIGKPLMGPLGGWHSTRRGAYRVVYRTDDAARRIDVARIDHRADVYHA</sequence>
<evidence type="ECO:0000313" key="3">
    <source>
        <dbReference type="EMBL" id="REH41884.1"/>
    </source>
</evidence>
<comment type="caution">
    <text evidence="3">The sequence shown here is derived from an EMBL/GenBank/DDBJ whole genome shotgun (WGS) entry which is preliminary data.</text>
</comment>
<keyword evidence="2" id="KW-1277">Toxin-antitoxin system</keyword>
<dbReference type="PANTHER" id="PTHR35601:SF1">
    <property type="entry name" value="TOXIN RELE"/>
    <property type="match status" value="1"/>
</dbReference>
<dbReference type="GO" id="GO:0004519">
    <property type="term" value="F:endonuclease activity"/>
    <property type="evidence" value="ECO:0007669"/>
    <property type="project" value="UniProtKB-KW"/>
</dbReference>
<dbReference type="InterPro" id="IPR007712">
    <property type="entry name" value="RelE/ParE_toxin"/>
</dbReference>
<dbReference type="Gene3D" id="3.30.2310.20">
    <property type="entry name" value="RelE-like"/>
    <property type="match status" value="1"/>
</dbReference>
<dbReference type="Proteomes" id="UP000256269">
    <property type="component" value="Unassembled WGS sequence"/>
</dbReference>
<dbReference type="PANTHER" id="PTHR35601">
    <property type="entry name" value="TOXIN RELE"/>
    <property type="match status" value="1"/>
</dbReference>
<keyword evidence="3" id="KW-0378">Hydrolase</keyword>
<dbReference type="EMBL" id="QUNO01000011">
    <property type="protein sequence ID" value="REH41884.1"/>
    <property type="molecule type" value="Genomic_DNA"/>
</dbReference>
<dbReference type="SUPFAM" id="SSF143011">
    <property type="entry name" value="RelE-like"/>
    <property type="match status" value="1"/>
</dbReference>
<reference evidence="3 4" key="1">
    <citation type="submission" date="2018-08" db="EMBL/GenBank/DDBJ databases">
        <title>Genomic Encyclopedia of Archaeal and Bacterial Type Strains, Phase II (KMG-II): from individual species to whole genera.</title>
        <authorList>
            <person name="Goeker M."/>
        </authorList>
    </citation>
    <scope>NUCLEOTIDE SEQUENCE [LARGE SCALE GENOMIC DNA]</scope>
    <source>
        <strain evidence="3 4">DSM 45791</strain>
    </source>
</reference>
<keyword evidence="3" id="KW-0540">Nuclease</keyword>
<keyword evidence="4" id="KW-1185">Reference proteome</keyword>
<keyword evidence="3" id="KW-0255">Endonuclease</keyword>
<comment type="similarity">
    <text evidence="1">Belongs to the RelE toxin family.</text>
</comment>
<evidence type="ECO:0000256" key="2">
    <source>
        <dbReference type="ARBA" id="ARBA00022649"/>
    </source>
</evidence>
<proteinExistence type="inferred from homology"/>
<evidence type="ECO:0000313" key="4">
    <source>
        <dbReference type="Proteomes" id="UP000256269"/>
    </source>
</evidence>
<dbReference type="Pfam" id="PF05016">
    <property type="entry name" value="ParE_toxin"/>
    <property type="match status" value="1"/>
</dbReference>